<feature type="transmembrane region" description="Helical" evidence="6">
    <location>
        <begin position="114"/>
        <end position="134"/>
    </location>
</feature>
<protein>
    <submittedName>
        <fullName evidence="7">Uncharacterized protein</fullName>
    </submittedName>
</protein>
<comment type="caution">
    <text evidence="7">The sequence shown here is derived from an EMBL/GenBank/DDBJ whole genome shotgun (WGS) entry which is preliminary data.</text>
</comment>
<comment type="subcellular location">
    <subcellularLocation>
        <location evidence="1">Membrane</location>
        <topology evidence="1">Multi-pass membrane protein</topology>
    </subcellularLocation>
</comment>
<evidence type="ECO:0000256" key="2">
    <source>
        <dbReference type="ARBA" id="ARBA00022692"/>
    </source>
</evidence>
<dbReference type="EMBL" id="CABFNP030000627">
    <property type="protein sequence ID" value="CAI6067962.1"/>
    <property type="molecule type" value="Genomic_DNA"/>
</dbReference>
<reference evidence="7" key="1">
    <citation type="submission" date="2023-01" db="EMBL/GenBank/DDBJ databases">
        <authorList>
            <person name="Piombo E."/>
        </authorList>
    </citation>
    <scope>NUCLEOTIDE SEQUENCE</scope>
</reference>
<evidence type="ECO:0000313" key="8">
    <source>
        <dbReference type="Proteomes" id="UP001160390"/>
    </source>
</evidence>
<evidence type="ECO:0000313" key="7">
    <source>
        <dbReference type="EMBL" id="CAI6067962.1"/>
    </source>
</evidence>
<dbReference type="Proteomes" id="UP001160390">
    <property type="component" value="Unassembled WGS sequence"/>
</dbReference>
<dbReference type="InterPro" id="IPR030185">
    <property type="entry name" value="Mae1"/>
</dbReference>
<dbReference type="InterPro" id="IPR004695">
    <property type="entry name" value="SLAC1/Mae1/Ssu1/TehA"/>
</dbReference>
<feature type="region of interest" description="Disordered" evidence="5">
    <location>
        <begin position="1"/>
        <end position="21"/>
    </location>
</feature>
<dbReference type="GO" id="GO:0015140">
    <property type="term" value="F:malate transmembrane transporter activity"/>
    <property type="evidence" value="ECO:0007669"/>
    <property type="project" value="InterPro"/>
</dbReference>
<dbReference type="InterPro" id="IPR038665">
    <property type="entry name" value="Voltage-dep_anion_channel_sf"/>
</dbReference>
<feature type="transmembrane region" description="Helical" evidence="6">
    <location>
        <begin position="154"/>
        <end position="177"/>
    </location>
</feature>
<feature type="non-terminal residue" evidence="7">
    <location>
        <position position="212"/>
    </location>
</feature>
<accession>A0AA35LTF8</accession>
<keyword evidence="4 6" id="KW-0472">Membrane</keyword>
<evidence type="ECO:0000256" key="3">
    <source>
        <dbReference type="ARBA" id="ARBA00022989"/>
    </source>
</evidence>
<name>A0AA35LTF8_9HYPO</name>
<keyword evidence="2 6" id="KW-0812">Transmembrane</keyword>
<dbReference type="PANTHER" id="PTHR31162">
    <property type="entry name" value="MALIC ACID TRANSPORT PROTEIN-RELATED"/>
    <property type="match status" value="1"/>
</dbReference>
<keyword evidence="3 6" id="KW-1133">Transmembrane helix</keyword>
<evidence type="ECO:0000256" key="5">
    <source>
        <dbReference type="SAM" id="MobiDB-lite"/>
    </source>
</evidence>
<evidence type="ECO:0000256" key="4">
    <source>
        <dbReference type="ARBA" id="ARBA00023136"/>
    </source>
</evidence>
<dbReference type="AlphaFoldDB" id="A0AA35LTF8"/>
<evidence type="ECO:0000256" key="6">
    <source>
        <dbReference type="SAM" id="Phobius"/>
    </source>
</evidence>
<proteinExistence type="predicted"/>
<dbReference type="PANTHER" id="PTHR31162:SF3">
    <property type="entry name" value="TRANSPORTER_MALIC ACID TRANSPORT PROTEIN, PUTATIVE-RELATED"/>
    <property type="match status" value="1"/>
</dbReference>
<organism evidence="7 8">
    <name type="scientific">Clonostachys chloroleuca</name>
    <dbReference type="NCBI Taxonomy" id="1926264"/>
    <lineage>
        <taxon>Eukaryota</taxon>
        <taxon>Fungi</taxon>
        <taxon>Dikarya</taxon>
        <taxon>Ascomycota</taxon>
        <taxon>Pezizomycotina</taxon>
        <taxon>Sordariomycetes</taxon>
        <taxon>Hypocreomycetidae</taxon>
        <taxon>Hypocreales</taxon>
        <taxon>Bionectriaceae</taxon>
        <taxon>Clonostachys</taxon>
    </lineage>
</organism>
<keyword evidence="8" id="KW-1185">Reference proteome</keyword>
<gene>
    <name evidence="7" type="ORF">CCHLO57077_00015772</name>
</gene>
<dbReference type="Pfam" id="PF03595">
    <property type="entry name" value="SLAC1"/>
    <property type="match status" value="1"/>
</dbReference>
<sequence length="212" mass="23848">IRGGAGTASPPGPGHGYESPTEENYREYFATAPGTMTPVSQIHVRSRPALLTRPSYVAALPPDPHVLSASLAALDHVVATAEKIPPNSKVSIKDRIKCYQWTYFTMVRLWQPEVLRMLYMAVRAFTLVIYPIYLKSNSFELVGYTSAWVNGFGLFFYLLNIVLFLNNCVCISVRFHLMRGSFIKSFTDQFECLFIPAFVSIYPSPTIFFINA</sequence>
<dbReference type="GO" id="GO:0016020">
    <property type="term" value="C:membrane"/>
    <property type="evidence" value="ECO:0007669"/>
    <property type="project" value="UniProtKB-SubCell"/>
</dbReference>
<evidence type="ECO:0000256" key="1">
    <source>
        <dbReference type="ARBA" id="ARBA00004141"/>
    </source>
</evidence>
<feature type="non-terminal residue" evidence="7">
    <location>
        <position position="1"/>
    </location>
</feature>
<dbReference type="Gene3D" id="1.50.10.150">
    <property type="entry name" value="Voltage-dependent anion channel"/>
    <property type="match status" value="1"/>
</dbReference>